<reference evidence="3" key="1">
    <citation type="journal article" date="2020" name="mSystems">
        <title>Genome- and Community-Level Interaction Insights into Carbon Utilization and Element Cycling Functions of Hydrothermarchaeota in Hydrothermal Sediment.</title>
        <authorList>
            <person name="Zhou Z."/>
            <person name="Liu Y."/>
            <person name="Xu W."/>
            <person name="Pan J."/>
            <person name="Luo Z.H."/>
            <person name="Li M."/>
        </authorList>
    </citation>
    <scope>NUCLEOTIDE SEQUENCE [LARGE SCALE GENOMIC DNA]</scope>
    <source>
        <strain evidence="3">HyVt-485</strain>
    </source>
</reference>
<feature type="domain" description="TadE-like" evidence="2">
    <location>
        <begin position="20"/>
        <end position="58"/>
    </location>
</feature>
<dbReference type="EMBL" id="DRMJ01000163">
    <property type="protein sequence ID" value="HHL42625.1"/>
    <property type="molecule type" value="Genomic_DNA"/>
</dbReference>
<sequence>MLKTLIHKTGLARIFANKDGVAAIEFAIIAPIMIALYMGLAEVSLLVTADRRVSHASSVVGDLATQIESLDEDDIEDIYNAAFAVLGIRQADASRVSIDLISFEKENDGTINEVGYAKIGTGWGTKYDPSGVSATLLNPLSGLVVARVKYVYHSPSRQFVGSPTLKETFMLKPRKSASVPFENGGSHTVNCTLTSRNGNPRASCN</sequence>
<name>A0A7C5R7S9_9PROT</name>
<feature type="transmembrane region" description="Helical" evidence="1">
    <location>
        <begin position="21"/>
        <end position="40"/>
    </location>
</feature>
<comment type="caution">
    <text evidence="3">The sequence shown here is derived from an EMBL/GenBank/DDBJ whole genome shotgun (WGS) entry which is preliminary data.</text>
</comment>
<keyword evidence="1" id="KW-0812">Transmembrane</keyword>
<proteinExistence type="predicted"/>
<organism evidence="3">
    <name type="scientific">Hellea balneolensis</name>
    <dbReference type="NCBI Taxonomy" id="287478"/>
    <lineage>
        <taxon>Bacteria</taxon>
        <taxon>Pseudomonadati</taxon>
        <taxon>Pseudomonadota</taxon>
        <taxon>Alphaproteobacteria</taxon>
        <taxon>Maricaulales</taxon>
        <taxon>Robiginitomaculaceae</taxon>
        <taxon>Hellea</taxon>
    </lineage>
</organism>
<protein>
    <submittedName>
        <fullName evidence="3">Pilus assembly protein</fullName>
    </submittedName>
</protein>
<keyword evidence="1" id="KW-1133">Transmembrane helix</keyword>
<dbReference type="AlphaFoldDB" id="A0A7C5R7S9"/>
<dbReference type="Proteomes" id="UP000885830">
    <property type="component" value="Unassembled WGS sequence"/>
</dbReference>
<accession>A0A7C5R7S9</accession>
<dbReference type="InterPro" id="IPR012495">
    <property type="entry name" value="TadE-like_dom"/>
</dbReference>
<dbReference type="Pfam" id="PF07811">
    <property type="entry name" value="TadE"/>
    <property type="match status" value="1"/>
</dbReference>
<evidence type="ECO:0000259" key="2">
    <source>
        <dbReference type="Pfam" id="PF07811"/>
    </source>
</evidence>
<gene>
    <name evidence="3" type="ORF">ENJ42_03320</name>
</gene>
<keyword evidence="1" id="KW-0472">Membrane</keyword>
<evidence type="ECO:0000256" key="1">
    <source>
        <dbReference type="SAM" id="Phobius"/>
    </source>
</evidence>
<evidence type="ECO:0000313" key="3">
    <source>
        <dbReference type="EMBL" id="HHL42625.1"/>
    </source>
</evidence>